<organism evidence="1 2">
    <name type="scientific">Actinomadura craniellae</name>
    <dbReference type="NCBI Taxonomy" id="2231787"/>
    <lineage>
        <taxon>Bacteria</taxon>
        <taxon>Bacillati</taxon>
        <taxon>Actinomycetota</taxon>
        <taxon>Actinomycetes</taxon>
        <taxon>Streptosporangiales</taxon>
        <taxon>Thermomonosporaceae</taxon>
        <taxon>Actinomadura</taxon>
    </lineage>
</organism>
<reference evidence="1 2" key="1">
    <citation type="submission" date="2018-06" db="EMBL/GenBank/DDBJ databases">
        <title>Actinomadura craniellae sp. nov. isolated from marine sponge Craniella sp.</title>
        <authorList>
            <person name="Li L."/>
            <person name="Xu Q.H."/>
            <person name="Lin H.W."/>
            <person name="Lu Y.H."/>
        </authorList>
    </citation>
    <scope>NUCLEOTIDE SEQUENCE [LARGE SCALE GENOMIC DNA]</scope>
    <source>
        <strain evidence="1 2">LHW63021</strain>
    </source>
</reference>
<dbReference type="Proteomes" id="UP000251891">
    <property type="component" value="Unassembled WGS sequence"/>
</dbReference>
<dbReference type="AlphaFoldDB" id="A0A365HBN1"/>
<protein>
    <recommendedName>
        <fullName evidence="3">Tetratricopeptide repeat protein</fullName>
    </recommendedName>
</protein>
<evidence type="ECO:0000313" key="2">
    <source>
        <dbReference type="Proteomes" id="UP000251891"/>
    </source>
</evidence>
<proteinExistence type="predicted"/>
<dbReference type="Gene3D" id="1.25.40.10">
    <property type="entry name" value="Tetratricopeptide repeat domain"/>
    <property type="match status" value="1"/>
</dbReference>
<comment type="caution">
    <text evidence="1">The sequence shown here is derived from an EMBL/GenBank/DDBJ whole genome shotgun (WGS) entry which is preliminary data.</text>
</comment>
<dbReference type="EMBL" id="QLYX01000002">
    <property type="protein sequence ID" value="RAY16554.1"/>
    <property type="molecule type" value="Genomic_DNA"/>
</dbReference>
<dbReference type="InterPro" id="IPR011990">
    <property type="entry name" value="TPR-like_helical_dom_sf"/>
</dbReference>
<evidence type="ECO:0000313" key="1">
    <source>
        <dbReference type="EMBL" id="RAY16554.1"/>
    </source>
</evidence>
<dbReference type="SUPFAM" id="SSF48452">
    <property type="entry name" value="TPR-like"/>
    <property type="match status" value="1"/>
</dbReference>
<keyword evidence="2" id="KW-1185">Reference proteome</keyword>
<evidence type="ECO:0008006" key="3">
    <source>
        <dbReference type="Google" id="ProtNLM"/>
    </source>
</evidence>
<gene>
    <name evidence="1" type="ORF">DPM19_04260</name>
</gene>
<name>A0A365HBN1_9ACTN</name>
<sequence length="595" mass="63379">MRAVPTGPTVEVDAGRGPAESFAGLRAALAGLRAAGATFTDVPQRGGPEWRELFPAEPCDAPPLAEIALAPSERRLHRESEQVFRVLAAGAAALCHGAVELGRPVVIRGVGETDLASLRGFMRAVEHARLLDGARLVLADPATVRAPLSPVADLRAERARCLTRMGLDVSAAGLAVVTRAAPAVPSIPATGEGRHFAVATAGDADVVDRLAAALVYTRLAFFSANWEGMAAVAATGLSLIDGLPDSRVAELVAAAEAPVGQADAIEFEPAIVRTTADVRAFFHKVLGVQATFRGLQEEALGHFRRMRDDGEDAAGLSPESRAQSHLYSALTLAKRLRRVDEATAELAEGFAAVRERAGEPDSVRRERGWLHNLQALAYFSRRKLRSAFEHEKQALGCIEGLDDASSIHLRVNLFSNLSVLQEKAGKPEQAIRTWNKFTEAAGSSDTAFLKHHAYRAAGLKLLIGDREEAIDDLARSLACAAEFDDDFHETEIRLETGTLLLAEKRREQAAEHFTRARAAAQRLGDPYRSSLALAGLGVARGGPADEGAVARLAGLSLSRPRAAADLAGSAGAPDALLPWPHTKLNRPFDLINFDG</sequence>
<accession>A0A365HBN1</accession>
<dbReference type="OrthoDB" id="5377714at2"/>